<protein>
    <submittedName>
        <fullName evidence="2">MBL fold metallo-hydrolase</fullName>
    </submittedName>
</protein>
<dbReference type="EMBL" id="RYFI01000011">
    <property type="protein sequence ID" value="RXF72930.1"/>
    <property type="molecule type" value="Genomic_DNA"/>
</dbReference>
<name>A0A4Q0MHE5_9HYPH</name>
<dbReference type="InterPro" id="IPR041516">
    <property type="entry name" value="LACTB2_WH"/>
</dbReference>
<dbReference type="InterPro" id="IPR001279">
    <property type="entry name" value="Metallo-B-lactamas"/>
</dbReference>
<keyword evidence="2" id="KW-0378">Hydrolase</keyword>
<feature type="domain" description="Metallo-beta-lactamase" evidence="1">
    <location>
        <begin position="40"/>
        <end position="216"/>
    </location>
</feature>
<sequence>MAEELVFDRTADAAPGEVAEVAPLVRRIVAPNPSPFTFTGTASYLVGRGKVAIVDPGPDDPAHLARLLAAVRGETVSHIVVTHTHRDHSAGVSAAAAATGAPVVGCGAHRRFRPAQDGESAPLEAGADPGHRPDVELREGEGVAGPGWSLVAVETPGHTANHLAFALPEARLVFSGDHVMAWSTTVVAPPDGAMGPYVASLRKLIARDEDLYLPGHGPALRNARSFTRHLLGHRLMREAAIRERLRVGPQRVTELVAELYRGLDPSLRRAAGLSVFAHLEDLVARGEAATEGPPRIDGLFRGAG</sequence>
<evidence type="ECO:0000259" key="1">
    <source>
        <dbReference type="SMART" id="SM00849"/>
    </source>
</evidence>
<dbReference type="SUPFAM" id="SSF56281">
    <property type="entry name" value="Metallo-hydrolase/oxidoreductase"/>
    <property type="match status" value="1"/>
</dbReference>
<organism evidence="2 3">
    <name type="scientific">Hansschlegelia zhihuaiae</name>
    <dbReference type="NCBI Taxonomy" id="405005"/>
    <lineage>
        <taxon>Bacteria</taxon>
        <taxon>Pseudomonadati</taxon>
        <taxon>Pseudomonadota</taxon>
        <taxon>Alphaproteobacteria</taxon>
        <taxon>Hyphomicrobiales</taxon>
        <taxon>Methylopilaceae</taxon>
        <taxon>Hansschlegelia</taxon>
    </lineage>
</organism>
<comment type="caution">
    <text evidence="2">The sequence shown here is derived from an EMBL/GenBank/DDBJ whole genome shotgun (WGS) entry which is preliminary data.</text>
</comment>
<dbReference type="SMART" id="SM00849">
    <property type="entry name" value="Lactamase_B"/>
    <property type="match status" value="1"/>
</dbReference>
<keyword evidence="3" id="KW-1185">Reference proteome</keyword>
<dbReference type="AlphaFoldDB" id="A0A4Q0MHE5"/>
<dbReference type="Pfam" id="PF00753">
    <property type="entry name" value="Lactamase_B"/>
    <property type="match status" value="1"/>
</dbReference>
<accession>A0A4Q0MHE5</accession>
<proteinExistence type="predicted"/>
<dbReference type="Gene3D" id="3.60.15.10">
    <property type="entry name" value="Ribonuclease Z/Hydroxyacylglutathione hydrolase-like"/>
    <property type="match status" value="1"/>
</dbReference>
<dbReference type="InterPro" id="IPR036388">
    <property type="entry name" value="WH-like_DNA-bd_sf"/>
</dbReference>
<dbReference type="Pfam" id="PF17778">
    <property type="entry name" value="WHD_BLACT"/>
    <property type="match status" value="1"/>
</dbReference>
<gene>
    <name evidence="2" type="ORF">EK403_12310</name>
</gene>
<dbReference type="Proteomes" id="UP000289708">
    <property type="component" value="Unassembled WGS sequence"/>
</dbReference>
<reference evidence="2 3" key="1">
    <citation type="submission" date="2018-12" db="EMBL/GenBank/DDBJ databases">
        <title>bacterium Hansschlegelia zhihuaiae S113.</title>
        <authorList>
            <person name="He J."/>
        </authorList>
    </citation>
    <scope>NUCLEOTIDE SEQUENCE [LARGE SCALE GENOMIC DNA]</scope>
    <source>
        <strain evidence="2 3">S 113</strain>
    </source>
</reference>
<dbReference type="CDD" id="cd16278">
    <property type="entry name" value="metallo-hydrolase-like_MBL-fold"/>
    <property type="match status" value="1"/>
</dbReference>
<evidence type="ECO:0000313" key="3">
    <source>
        <dbReference type="Proteomes" id="UP000289708"/>
    </source>
</evidence>
<dbReference type="InterPro" id="IPR036866">
    <property type="entry name" value="RibonucZ/Hydroxyglut_hydro"/>
</dbReference>
<dbReference type="InterPro" id="IPR050662">
    <property type="entry name" value="Sec-metab_biosynth-thioest"/>
</dbReference>
<dbReference type="RefSeq" id="WP_128777790.1">
    <property type="nucleotide sequence ID" value="NZ_RYFI01000011.1"/>
</dbReference>
<dbReference type="PANTHER" id="PTHR23131">
    <property type="entry name" value="ENDORIBONUCLEASE LACTB2"/>
    <property type="match status" value="1"/>
</dbReference>
<dbReference type="GO" id="GO:0016787">
    <property type="term" value="F:hydrolase activity"/>
    <property type="evidence" value="ECO:0007669"/>
    <property type="project" value="UniProtKB-KW"/>
</dbReference>
<dbReference type="PANTHER" id="PTHR23131:SF0">
    <property type="entry name" value="ENDORIBONUCLEASE LACTB2"/>
    <property type="match status" value="1"/>
</dbReference>
<dbReference type="OrthoDB" id="9788263at2"/>
<evidence type="ECO:0000313" key="2">
    <source>
        <dbReference type="EMBL" id="RXF72930.1"/>
    </source>
</evidence>
<dbReference type="Gene3D" id="1.10.10.10">
    <property type="entry name" value="Winged helix-like DNA-binding domain superfamily/Winged helix DNA-binding domain"/>
    <property type="match status" value="1"/>
</dbReference>